<evidence type="ECO:0000256" key="2">
    <source>
        <dbReference type="SAM" id="Phobius"/>
    </source>
</evidence>
<reference evidence="6" key="1">
    <citation type="submission" date="2025-08" db="UniProtKB">
        <authorList>
            <consortium name="RefSeq"/>
        </authorList>
    </citation>
    <scope>IDENTIFICATION</scope>
</reference>
<dbReference type="CTD" id="163702"/>
<dbReference type="Gene3D" id="2.60.40.10">
    <property type="entry name" value="Immunoglobulins"/>
    <property type="match status" value="2"/>
</dbReference>
<evidence type="ECO:0000256" key="1">
    <source>
        <dbReference type="SAM" id="MobiDB-lite"/>
    </source>
</evidence>
<dbReference type="InterPro" id="IPR003961">
    <property type="entry name" value="FN3_dom"/>
</dbReference>
<feature type="transmembrane region" description="Helical" evidence="2">
    <location>
        <begin position="227"/>
        <end position="248"/>
    </location>
</feature>
<dbReference type="CDD" id="cd21910">
    <property type="entry name" value="JAK1bd_box_IFNLR1"/>
    <property type="match status" value="1"/>
</dbReference>
<dbReference type="InterPro" id="IPR050650">
    <property type="entry name" value="Type-II_Cytokine-TF_Rcpt"/>
</dbReference>
<dbReference type="InterPro" id="IPR036116">
    <property type="entry name" value="FN3_sf"/>
</dbReference>
<keyword evidence="2" id="KW-0472">Membrane</keyword>
<keyword evidence="6" id="KW-0675">Receptor</keyword>
<feature type="domain" description="Fibronectin type-III" evidence="4">
    <location>
        <begin position="26"/>
        <end position="126"/>
    </location>
</feature>
<dbReference type="SUPFAM" id="SSF49265">
    <property type="entry name" value="Fibronectin type III"/>
    <property type="match status" value="2"/>
</dbReference>
<dbReference type="FunFam" id="2.60.40.10:FF:001235">
    <property type="entry name" value="Interferon lambda receptor 1"/>
    <property type="match status" value="1"/>
</dbReference>
<dbReference type="PANTHER" id="PTHR20859">
    <property type="entry name" value="INTERFERON/INTERLEUKIN RECEPTOR"/>
    <property type="match status" value="1"/>
</dbReference>
<keyword evidence="3" id="KW-0732">Signal</keyword>
<evidence type="ECO:0000313" key="6">
    <source>
        <dbReference type="RefSeq" id="XP_007522647.1"/>
    </source>
</evidence>
<gene>
    <name evidence="6" type="primary">IFNLR1</name>
</gene>
<evidence type="ECO:0000313" key="5">
    <source>
        <dbReference type="Proteomes" id="UP001652624"/>
    </source>
</evidence>
<accession>A0A1S2ZPQ7</accession>
<dbReference type="eggNOG" id="ENOG502S4B0">
    <property type="taxonomic scope" value="Eukaryota"/>
</dbReference>
<dbReference type="Proteomes" id="UP001652624">
    <property type="component" value="Chromosome 13"/>
</dbReference>
<sequence length="515" mass="58321">MTWAFSWAPLLLCLLPLVSGRHCLAPPQNVTLIFQNFSVYLTWLPGLGNPQNVTYSVHYESSPKYGQWRRVKNCTQIKELKCSLMCLEKLDLFNKFKARVLATSPNSRSHWVVSKSLDYLFDVEPAPPVLTFTRTEEFLSINAMYQLPHCAPLQNLNYRVAFWKEGTVNQTLFPVTAQDQTVQIPLPQAPNGRYCLSARTIYIFTAVKYSKFSPPTCFSLEAPGTNWAYLVLFLLPVLLVITIGYVMWKSLSGNPWYQPAELPQALDFSGYRYSMATLQISGAESMDNLVLCPPQKLIRRFMLTPQVRTLVTVHTGTEKDSSEEEEEDTDDRFSFCLYTEPPPFLGKEHQVLGHSEAGDPRIPLVWVKEAPAWYSSGQSWPSSADSSSWDEAGSSGYLAKKGRGHRQGVDQIQEPLPLLEVSEDSGSVVKFSKDDFLVHWSSLSPRQNLVPGEPQISLQTLTICLDSDPEEDNQEKEEWRERESETEDSGAGSWEAESFLETKDRSQTLGHYMAR</sequence>
<dbReference type="OrthoDB" id="10031784at2759"/>
<name>A0A1S2ZPQ7_ERIEU</name>
<feature type="chain" id="PRO_5010208060" evidence="3">
    <location>
        <begin position="21"/>
        <end position="515"/>
    </location>
</feature>
<dbReference type="STRING" id="9365.ENSEEUP00000008424"/>
<dbReference type="InterPro" id="IPR013783">
    <property type="entry name" value="Ig-like_fold"/>
</dbReference>
<protein>
    <submittedName>
        <fullName evidence="6">Interferon lambda receptor 1 isoform X1</fullName>
    </submittedName>
</protein>
<keyword evidence="2" id="KW-1133">Transmembrane helix</keyword>
<dbReference type="AlphaFoldDB" id="A0A1S2ZPQ7"/>
<dbReference type="GO" id="GO:0005886">
    <property type="term" value="C:plasma membrane"/>
    <property type="evidence" value="ECO:0007669"/>
    <property type="project" value="TreeGrafter"/>
</dbReference>
<proteinExistence type="predicted"/>
<dbReference type="PROSITE" id="PS50853">
    <property type="entry name" value="FN3"/>
    <property type="match status" value="1"/>
</dbReference>
<evidence type="ECO:0000259" key="4">
    <source>
        <dbReference type="PROSITE" id="PS50853"/>
    </source>
</evidence>
<dbReference type="Pfam" id="PF01108">
    <property type="entry name" value="Tissue_fac"/>
    <property type="match status" value="1"/>
</dbReference>
<organism evidence="5 6">
    <name type="scientific">Erinaceus europaeus</name>
    <name type="common">Western European hedgehog</name>
    <dbReference type="NCBI Taxonomy" id="9365"/>
    <lineage>
        <taxon>Eukaryota</taxon>
        <taxon>Metazoa</taxon>
        <taxon>Chordata</taxon>
        <taxon>Craniata</taxon>
        <taxon>Vertebrata</taxon>
        <taxon>Euteleostomi</taxon>
        <taxon>Mammalia</taxon>
        <taxon>Eutheria</taxon>
        <taxon>Laurasiatheria</taxon>
        <taxon>Eulipotyphla</taxon>
        <taxon>Erinaceidae</taxon>
        <taxon>Erinaceinae</taxon>
        <taxon>Erinaceus</taxon>
    </lineage>
</organism>
<dbReference type="RefSeq" id="XP_007522647.1">
    <property type="nucleotide sequence ID" value="XM_007522585.3"/>
</dbReference>
<dbReference type="GeneID" id="103113093"/>
<feature type="signal peptide" evidence="3">
    <location>
        <begin position="1"/>
        <end position="20"/>
    </location>
</feature>
<evidence type="ECO:0000256" key="3">
    <source>
        <dbReference type="SAM" id="SignalP"/>
    </source>
</evidence>
<dbReference type="InParanoid" id="A0A1S2ZPQ7"/>
<keyword evidence="2" id="KW-0812">Transmembrane</keyword>
<keyword evidence="5" id="KW-1185">Reference proteome</keyword>
<dbReference type="PANTHER" id="PTHR20859:SF55">
    <property type="entry name" value="INTERFERON LAMBDA RECEPTOR 1"/>
    <property type="match status" value="1"/>
</dbReference>
<feature type="region of interest" description="Disordered" evidence="1">
    <location>
        <begin position="466"/>
        <end position="515"/>
    </location>
</feature>
<dbReference type="GO" id="GO:0004896">
    <property type="term" value="F:cytokine receptor activity"/>
    <property type="evidence" value="ECO:0007669"/>
    <property type="project" value="TreeGrafter"/>
</dbReference>
<dbReference type="FunCoup" id="A0A1S2ZPQ7">
    <property type="interactions" value="21"/>
</dbReference>